<sequence length="74" mass="8814">MYLKWKPFTERILIVTESLNHLQPLRIYTQDIMLRVTTDDDLKGEFDSLFYRLEAGGWKKESQTEAKQTKVVHL</sequence>
<evidence type="ECO:0000313" key="1">
    <source>
        <dbReference type="EMBL" id="QEA08124.1"/>
    </source>
</evidence>
<dbReference type="AlphaFoldDB" id="A0A5B8RKC8"/>
<protein>
    <submittedName>
        <fullName evidence="1">Uncharacterized protein</fullName>
    </submittedName>
</protein>
<organism evidence="1">
    <name type="scientific">uncultured organism</name>
    <dbReference type="NCBI Taxonomy" id="155900"/>
    <lineage>
        <taxon>unclassified sequences</taxon>
        <taxon>environmental samples</taxon>
    </lineage>
</organism>
<gene>
    <name evidence="1" type="ORF">KBTEX_04500</name>
</gene>
<reference evidence="1" key="1">
    <citation type="submission" date="2019-06" db="EMBL/GenBank/DDBJ databases">
        <authorList>
            <person name="Murdoch R.W."/>
            <person name="Fathepure B."/>
        </authorList>
    </citation>
    <scope>NUCLEOTIDE SEQUENCE</scope>
</reference>
<dbReference type="EMBL" id="MN079931">
    <property type="protein sequence ID" value="QEA08124.1"/>
    <property type="molecule type" value="Genomic_DNA"/>
</dbReference>
<proteinExistence type="predicted"/>
<accession>A0A5B8RKC8</accession>
<name>A0A5B8RKC8_9ZZZZ</name>